<name>A0AA96M2J9_9ENTR</name>
<dbReference type="EMBL" id="JBHGSI010000004">
    <property type="protein sequence ID" value="MFB4720238.1"/>
    <property type="molecule type" value="Genomic_DNA"/>
</dbReference>
<protein>
    <submittedName>
        <fullName evidence="2">DUF2491 family protein</fullName>
    </submittedName>
</protein>
<evidence type="ECO:0000313" key="3">
    <source>
        <dbReference type="Proteomes" id="UP001577381"/>
    </source>
</evidence>
<dbReference type="KEGG" id="echu:RQP59_02445"/>
<evidence type="ECO:0000313" key="2">
    <source>
        <dbReference type="EMBL" id="WNS38447.1"/>
    </source>
</evidence>
<dbReference type="EMBL" id="CP135253">
    <property type="protein sequence ID" value="WNS38447.1"/>
    <property type="molecule type" value="Genomic_DNA"/>
</dbReference>
<reference evidence="2" key="1">
    <citation type="submission" date="2023-09" db="EMBL/GenBank/DDBJ databases">
        <title>Coexistence of blaNDM-1 and blaKPC-2 in Enterobacter chuandaensis.</title>
        <authorList>
            <person name="Chen R."/>
        </authorList>
    </citation>
    <scope>NUCLEOTIDE SEQUENCE</scope>
    <source>
        <strain evidence="2">FAHZZU5885</strain>
    </source>
</reference>
<dbReference type="Proteomes" id="UP001577381">
    <property type="component" value="Unassembled WGS sequence"/>
</dbReference>
<dbReference type="RefSeq" id="WP_217479365.1">
    <property type="nucleotide sequence ID" value="NZ_CP135253.1"/>
</dbReference>
<dbReference type="Pfam" id="PF10679">
    <property type="entry name" value="DUF2491"/>
    <property type="match status" value="1"/>
</dbReference>
<accession>A0AA96M2J9</accession>
<organism evidence="2">
    <name type="scientific">Enterobacter chuandaensis</name>
    <dbReference type="NCBI Taxonomy" id="2497875"/>
    <lineage>
        <taxon>Bacteria</taxon>
        <taxon>Pseudomonadati</taxon>
        <taxon>Pseudomonadota</taxon>
        <taxon>Gammaproteobacteria</taxon>
        <taxon>Enterobacterales</taxon>
        <taxon>Enterobacteriaceae</taxon>
        <taxon>Enterobacter</taxon>
        <taxon>Enterobacter cloacae complex</taxon>
    </lineage>
</organism>
<sequence>MRNLFFNLFNKTPQPVMRGPLGLHQRAAFTLDTLTFRLSARFLTQLPEEEYTIAASSVIEAGAGCRIYRYYTSGDEFLQINTTGGMERESIDDIKLFIYQDSFGITSEKQWQKEIGAALIGRPSLQWNERDWIRIFNENEEGNVEPVYLLEHVENNQNEKWDVHNFMMVYQREATADLYEYLLLTGEETFCDNSEPEWIFSYAVGVDIPLTSLNIVG</sequence>
<dbReference type="AlphaFoldDB" id="A0AA96M2J9"/>
<reference evidence="1 3" key="2">
    <citation type="submission" date="2024-09" db="EMBL/GenBank/DDBJ databases">
        <title>Molecular characterization of Carbapenemase-producing Enterobacter cloacae Complex from Infections in Argentina.</title>
        <authorList>
            <person name="De Mendieta J.M."/>
            <person name="Gomez S."/>
        </authorList>
    </citation>
    <scope>NUCLEOTIDE SEQUENCE [LARGE SCALE GENOMIC DNA]</scope>
    <source>
        <strain evidence="1 3">M23267</strain>
    </source>
</reference>
<dbReference type="InterPro" id="IPR019621">
    <property type="entry name" value="DUF2491"/>
</dbReference>
<proteinExistence type="predicted"/>
<keyword evidence="3" id="KW-1185">Reference proteome</keyword>
<gene>
    <name evidence="1" type="ORF">ACE3KR_15295</name>
    <name evidence="2" type="ORF">RQP59_02445</name>
</gene>
<evidence type="ECO:0000313" key="1">
    <source>
        <dbReference type="EMBL" id="MFB4720238.1"/>
    </source>
</evidence>